<dbReference type="RefSeq" id="WP_203192618.1">
    <property type="nucleotide sequence ID" value="NZ_CP063362.1"/>
</dbReference>
<protein>
    <submittedName>
        <fullName evidence="2">Uncharacterized protein</fullName>
    </submittedName>
</protein>
<keyword evidence="3" id="KW-1185">Reference proteome</keyword>
<keyword evidence="1" id="KW-1133">Transmembrane helix</keyword>
<evidence type="ECO:0000313" key="3">
    <source>
        <dbReference type="Proteomes" id="UP000596427"/>
    </source>
</evidence>
<keyword evidence="1" id="KW-0812">Transmembrane</keyword>
<dbReference type="KEGG" id="xdi:EZH22_22320"/>
<dbReference type="AlphaFoldDB" id="A0A974PM68"/>
<organism evidence="2 3">
    <name type="scientific">Xanthobacter dioxanivorans</name>
    <dbReference type="NCBI Taxonomy" id="2528964"/>
    <lineage>
        <taxon>Bacteria</taxon>
        <taxon>Pseudomonadati</taxon>
        <taxon>Pseudomonadota</taxon>
        <taxon>Alphaproteobacteria</taxon>
        <taxon>Hyphomicrobiales</taxon>
        <taxon>Xanthobacteraceae</taxon>
        <taxon>Xanthobacter</taxon>
    </lineage>
</organism>
<evidence type="ECO:0000313" key="2">
    <source>
        <dbReference type="EMBL" id="QRG05746.1"/>
    </source>
</evidence>
<gene>
    <name evidence="2" type="ORF">EZH22_22320</name>
</gene>
<sequence>MSRFGGPSRFIEANPWLQEVLLGRIFNPWNMVAYWFGIALALPLQLALERTGGR</sequence>
<dbReference type="Proteomes" id="UP000596427">
    <property type="component" value="Chromosome"/>
</dbReference>
<reference evidence="2 3" key="1">
    <citation type="submission" date="2020-10" db="EMBL/GenBank/DDBJ databases">
        <title>Degradation of 1,4-Dioxane by Xanthobacter sp. YN2, via a Novel Group-2 Soluble Di-Iron Monooxygenase.</title>
        <authorList>
            <person name="Ma F."/>
            <person name="Wang Y."/>
            <person name="Yang J."/>
            <person name="Guo H."/>
            <person name="Su D."/>
            <person name="Yu L."/>
        </authorList>
    </citation>
    <scope>NUCLEOTIDE SEQUENCE [LARGE SCALE GENOMIC DNA]</scope>
    <source>
        <strain evidence="2 3">YN2</strain>
    </source>
</reference>
<keyword evidence="1" id="KW-0472">Membrane</keyword>
<evidence type="ECO:0000256" key="1">
    <source>
        <dbReference type="SAM" id="Phobius"/>
    </source>
</evidence>
<accession>A0A974PM68</accession>
<feature type="transmembrane region" description="Helical" evidence="1">
    <location>
        <begin position="31"/>
        <end position="48"/>
    </location>
</feature>
<name>A0A974PM68_9HYPH</name>
<dbReference type="EMBL" id="CP063362">
    <property type="protein sequence ID" value="QRG05746.1"/>
    <property type="molecule type" value="Genomic_DNA"/>
</dbReference>
<proteinExistence type="predicted"/>